<reference evidence="2 3" key="1">
    <citation type="submission" date="2024-01" db="EMBL/GenBank/DDBJ databases">
        <title>A draft genome for the cacao thread blight pathogen Marasmiellus scandens.</title>
        <authorList>
            <person name="Baruah I.K."/>
            <person name="Leung J."/>
            <person name="Bukari Y."/>
            <person name="Amoako-Attah I."/>
            <person name="Meinhardt L.W."/>
            <person name="Bailey B.A."/>
            <person name="Cohen S.P."/>
        </authorList>
    </citation>
    <scope>NUCLEOTIDE SEQUENCE [LARGE SCALE GENOMIC DNA]</scope>
    <source>
        <strain evidence="2 3">GH-19</strain>
    </source>
</reference>
<dbReference type="Proteomes" id="UP001498398">
    <property type="component" value="Unassembled WGS sequence"/>
</dbReference>
<dbReference type="EMBL" id="JBANRG010000067">
    <property type="protein sequence ID" value="KAK7440598.1"/>
    <property type="molecule type" value="Genomic_DNA"/>
</dbReference>
<evidence type="ECO:0000313" key="3">
    <source>
        <dbReference type="Proteomes" id="UP001498398"/>
    </source>
</evidence>
<organism evidence="2 3">
    <name type="scientific">Marasmiellus scandens</name>
    <dbReference type="NCBI Taxonomy" id="2682957"/>
    <lineage>
        <taxon>Eukaryota</taxon>
        <taxon>Fungi</taxon>
        <taxon>Dikarya</taxon>
        <taxon>Basidiomycota</taxon>
        <taxon>Agaricomycotina</taxon>
        <taxon>Agaricomycetes</taxon>
        <taxon>Agaricomycetidae</taxon>
        <taxon>Agaricales</taxon>
        <taxon>Marasmiineae</taxon>
        <taxon>Omphalotaceae</taxon>
        <taxon>Marasmiellus</taxon>
    </lineage>
</organism>
<keyword evidence="3" id="KW-1185">Reference proteome</keyword>
<evidence type="ECO:0000313" key="2">
    <source>
        <dbReference type="EMBL" id="KAK7440598.1"/>
    </source>
</evidence>
<accession>A0ABR1IXQ1</accession>
<evidence type="ECO:0000256" key="1">
    <source>
        <dbReference type="SAM" id="MobiDB-lite"/>
    </source>
</evidence>
<sequence>MKVPIWHATQRTPGHDTRRFLQGRLSISDGFKAIPSVDDSLMFLIPPTDLYTGRVVRYSPPSLEMEEDEEPFVLELYSRNSTQFAFFPGKWNDRLVGLDQAPLPRLDGNKGRFDATRAPQYYRPHNPHLAFIKRSESGQHSVDLPENTPSFLIWESAESPALNEGQVQAEYWQTLQGRARELLQEVKELWVRGDSIQSWPGFLEACPNYREDSRIWRPPTRTTFDVFATALAEIQSWVKELAAWVRMARLLESRPLSECNLTMSHVKDTKADETLVGLWINGMEEKQVAWLWHIGQVPIFIVHRIRGVWDDPGPIVPAQHRVCDPIVGTPLNKSKAKTEWIALAKASGLSPVQVQYDAGIDESFSKSEEPLFLWQSSSRATVCNYPGQDMRRPTKSSSQPIHYRPLSVKVLSPQHEPWIEPPEIVRISEKGAWEHFVEDIDDEGRTCFVRLGKKAAREDESVYLYYDRRRRRVVHTDSKPILPRGLTTDVAQYGLPPPGGKYYTEQSMRIEMPASDWWYLTKFPLPEHIGIRPSLPSLSRLPKCLDCSQARNTGVNVVPNPSSLVPDTRDIRTDPVKNHLEIAIMNGRDKNFVPTIMKSRSVDGKEYDFGLILFTSLTTFLLADDTGPLVIEQESTAGLVKTTSVTMDSEHQAFVEEAIILLKQSADTAVSSELANALACTDLPPPVPGPILCFIAAPHINLLSFRAFMHKILFLFPLEISITRIRFIPHKRSNDFIVKARDRMSAAWLFRAFAAATPCSEYCMRVSLVQISEWKSIIRQDTEEWGIQNALLPTFEEVKAFMIRYAKKPTQAVQWCISDVPDAVNLPTSPETGSEQKKPTRRGGRKRRQMDAYGPLNSRDFNESDIPATYNLSP</sequence>
<feature type="compositionally biased region" description="Basic residues" evidence="1">
    <location>
        <begin position="839"/>
        <end position="848"/>
    </location>
</feature>
<feature type="region of interest" description="Disordered" evidence="1">
    <location>
        <begin position="826"/>
        <end position="874"/>
    </location>
</feature>
<gene>
    <name evidence="2" type="ORF">VKT23_016946</name>
</gene>
<proteinExistence type="predicted"/>
<protein>
    <submittedName>
        <fullName evidence="2">Uncharacterized protein</fullName>
    </submittedName>
</protein>
<comment type="caution">
    <text evidence="2">The sequence shown here is derived from an EMBL/GenBank/DDBJ whole genome shotgun (WGS) entry which is preliminary data.</text>
</comment>
<name>A0ABR1IXQ1_9AGAR</name>